<keyword evidence="3" id="KW-1003">Cell membrane</keyword>
<keyword evidence="4 7" id="KW-0812">Transmembrane</keyword>
<dbReference type="PROSITE" id="PS50928">
    <property type="entry name" value="ABC_TM1"/>
    <property type="match status" value="1"/>
</dbReference>
<comment type="caution">
    <text evidence="9">The sequence shown here is derived from an EMBL/GenBank/DDBJ whole genome shotgun (WGS) entry which is preliminary data.</text>
</comment>
<comment type="subcellular location">
    <subcellularLocation>
        <location evidence="1 7">Cell membrane</location>
        <topology evidence="1 7">Multi-pass membrane protein</topology>
    </subcellularLocation>
</comment>
<dbReference type="STRING" id="1156935.QWE_21157"/>
<feature type="transmembrane region" description="Helical" evidence="7">
    <location>
        <begin position="218"/>
        <end position="237"/>
    </location>
</feature>
<feature type="transmembrane region" description="Helical" evidence="7">
    <location>
        <begin position="125"/>
        <end position="148"/>
    </location>
</feature>
<organism evidence="9 10">
    <name type="scientific">Agrobacterium albertimagni AOL15</name>
    <dbReference type="NCBI Taxonomy" id="1156935"/>
    <lineage>
        <taxon>Bacteria</taxon>
        <taxon>Pseudomonadati</taxon>
        <taxon>Pseudomonadota</taxon>
        <taxon>Alphaproteobacteria</taxon>
        <taxon>Hyphomicrobiales</taxon>
        <taxon>Rhizobiaceae</taxon>
        <taxon>Rhizobium/Agrobacterium group</taxon>
        <taxon>Agrobacterium</taxon>
    </lineage>
</organism>
<feature type="transmembrane region" description="Helical" evidence="7">
    <location>
        <begin position="276"/>
        <end position="298"/>
    </location>
</feature>
<reference evidence="9 10" key="1">
    <citation type="journal article" date="2012" name="J. Bacteriol.">
        <title>Draft Genome Sequence of Agrobacterium albertimagni Strain AOL15.</title>
        <authorList>
            <person name="Trimble W.L."/>
            <person name="Phung le T."/>
            <person name="Meyer F."/>
            <person name="Gilbert J.A."/>
            <person name="Silver S."/>
        </authorList>
    </citation>
    <scope>NUCLEOTIDE SEQUENCE [LARGE SCALE GENOMIC DNA]</scope>
    <source>
        <strain evidence="9 10">AOL15</strain>
    </source>
</reference>
<feature type="transmembrane region" description="Helical" evidence="7">
    <location>
        <begin position="318"/>
        <end position="343"/>
    </location>
</feature>
<evidence type="ECO:0000256" key="3">
    <source>
        <dbReference type="ARBA" id="ARBA00022475"/>
    </source>
</evidence>
<keyword evidence="2 7" id="KW-0813">Transport</keyword>
<evidence type="ECO:0000256" key="6">
    <source>
        <dbReference type="ARBA" id="ARBA00023136"/>
    </source>
</evidence>
<evidence type="ECO:0000313" key="9">
    <source>
        <dbReference type="EMBL" id="EKF57512.1"/>
    </source>
</evidence>
<dbReference type="Pfam" id="PF00528">
    <property type="entry name" value="BPD_transp_1"/>
    <property type="match status" value="1"/>
</dbReference>
<dbReference type="Proteomes" id="UP000007123">
    <property type="component" value="Unassembled WGS sequence"/>
</dbReference>
<dbReference type="GO" id="GO:0005886">
    <property type="term" value="C:plasma membrane"/>
    <property type="evidence" value="ECO:0007669"/>
    <property type="project" value="UniProtKB-SubCell"/>
</dbReference>
<proteinExistence type="inferred from homology"/>
<sequence>MPYGAGFALSDGAPAPGKTEEKRMLGYAVRRLLWAIPTLIFVSFIAFVIIQLPPGDFVTAYAAQLRSGGEYITELQEELMRQQYGLNDPILVQYWRWISNIIFYGDFGRSLEWNAPVSDLIWDRLGLTLAISTLSMIFTWMIAIPVGVYSATRQYSVFDYVFTVFGFLGKGIPDFLLALVLMWMTFVWLNMDVGGLVSPEFQGKPWDFDKFVNMLSHIWIPLVVLATGGAAGLIRVMRANMLDELRKPYVETAYAQGFSERTVVWRYPVRVALNPFISTVGWALPALFSGDVITAVVLNLPTTGPLLLQALKMQDMYLAGSFILILSVFTVIGTVLSDILLALSDPRIRFS</sequence>
<dbReference type="Pfam" id="PF19300">
    <property type="entry name" value="BPD_transp_1_N"/>
    <property type="match status" value="1"/>
</dbReference>
<dbReference type="InterPro" id="IPR035906">
    <property type="entry name" value="MetI-like_sf"/>
</dbReference>
<feature type="transmembrane region" description="Helical" evidence="7">
    <location>
        <begin position="160"/>
        <end position="189"/>
    </location>
</feature>
<dbReference type="InterPro" id="IPR000515">
    <property type="entry name" value="MetI-like"/>
</dbReference>
<comment type="similarity">
    <text evidence="7">Belongs to the binding-protein-dependent transport system permease family.</text>
</comment>
<protein>
    <submittedName>
        <fullName evidence="9">Oligopeptide transport system permease AppB</fullName>
    </submittedName>
</protein>
<name>K2QR87_9HYPH</name>
<accession>K2QR87</accession>
<dbReference type="PATRIC" id="fig|1156935.5.peg.4305"/>
<dbReference type="AlphaFoldDB" id="K2QR87"/>
<feature type="domain" description="ABC transmembrane type-1" evidence="8">
    <location>
        <begin position="125"/>
        <end position="337"/>
    </location>
</feature>
<evidence type="ECO:0000256" key="7">
    <source>
        <dbReference type="RuleBase" id="RU363032"/>
    </source>
</evidence>
<dbReference type="EMBL" id="ALJF01000019">
    <property type="protein sequence ID" value="EKF57512.1"/>
    <property type="molecule type" value="Genomic_DNA"/>
</dbReference>
<keyword evidence="6 7" id="KW-0472">Membrane</keyword>
<evidence type="ECO:0000256" key="1">
    <source>
        <dbReference type="ARBA" id="ARBA00004651"/>
    </source>
</evidence>
<evidence type="ECO:0000256" key="4">
    <source>
        <dbReference type="ARBA" id="ARBA00022692"/>
    </source>
</evidence>
<dbReference type="GO" id="GO:0055085">
    <property type="term" value="P:transmembrane transport"/>
    <property type="evidence" value="ECO:0007669"/>
    <property type="project" value="InterPro"/>
</dbReference>
<feature type="transmembrane region" description="Helical" evidence="7">
    <location>
        <begin position="32"/>
        <end position="52"/>
    </location>
</feature>
<keyword evidence="10" id="KW-1185">Reference proteome</keyword>
<gene>
    <name evidence="9" type="ORF">QWE_21157</name>
</gene>
<keyword evidence="5 7" id="KW-1133">Transmembrane helix</keyword>
<dbReference type="PANTHER" id="PTHR30465:SF43">
    <property type="entry name" value="OLIGOPEPTIDE ABC TRANSPORTER, PERMEASE PROTEIN"/>
    <property type="match status" value="1"/>
</dbReference>
<dbReference type="Gene3D" id="1.10.3720.10">
    <property type="entry name" value="MetI-like"/>
    <property type="match status" value="1"/>
</dbReference>
<dbReference type="CDD" id="cd06261">
    <property type="entry name" value="TM_PBP2"/>
    <property type="match status" value="1"/>
</dbReference>
<dbReference type="SUPFAM" id="SSF161098">
    <property type="entry name" value="MetI-like"/>
    <property type="match status" value="1"/>
</dbReference>
<dbReference type="eggNOG" id="COG0601">
    <property type="taxonomic scope" value="Bacteria"/>
</dbReference>
<evidence type="ECO:0000259" key="8">
    <source>
        <dbReference type="PROSITE" id="PS50928"/>
    </source>
</evidence>
<evidence type="ECO:0000256" key="5">
    <source>
        <dbReference type="ARBA" id="ARBA00022989"/>
    </source>
</evidence>
<evidence type="ECO:0000256" key="2">
    <source>
        <dbReference type="ARBA" id="ARBA00022448"/>
    </source>
</evidence>
<evidence type="ECO:0000313" key="10">
    <source>
        <dbReference type="Proteomes" id="UP000007123"/>
    </source>
</evidence>
<dbReference type="PANTHER" id="PTHR30465">
    <property type="entry name" value="INNER MEMBRANE ABC TRANSPORTER"/>
    <property type="match status" value="1"/>
</dbReference>
<dbReference type="InterPro" id="IPR045621">
    <property type="entry name" value="BPD_transp_1_N"/>
</dbReference>